<dbReference type="Gene3D" id="1.10.8.60">
    <property type="match status" value="1"/>
</dbReference>
<evidence type="ECO:0000256" key="7">
    <source>
        <dbReference type="ARBA" id="ARBA00023015"/>
    </source>
</evidence>
<dbReference type="GO" id="GO:0009399">
    <property type="term" value="P:nitrogen fixation"/>
    <property type="evidence" value="ECO:0007669"/>
    <property type="project" value="UniProtKB-UniRule"/>
</dbReference>
<dbReference type="SUPFAM" id="SSF52540">
    <property type="entry name" value="P-loop containing nucleoside triphosphate hydrolases"/>
    <property type="match status" value="1"/>
</dbReference>
<dbReference type="GO" id="GO:0003700">
    <property type="term" value="F:DNA-binding transcription factor activity"/>
    <property type="evidence" value="ECO:0007669"/>
    <property type="project" value="UniProtKB-UniRule"/>
</dbReference>
<dbReference type="Pfam" id="PF00158">
    <property type="entry name" value="Sigma54_activat"/>
    <property type="match status" value="1"/>
</dbReference>
<dbReference type="PROSITE" id="PS00676">
    <property type="entry name" value="SIGMA54_INTERACT_2"/>
    <property type="match status" value="1"/>
</dbReference>
<evidence type="ECO:0000256" key="11">
    <source>
        <dbReference type="ARBA" id="ARBA00023231"/>
    </source>
</evidence>
<dbReference type="Pfam" id="PF25601">
    <property type="entry name" value="AAA_lid_14"/>
    <property type="match status" value="1"/>
</dbReference>
<keyword evidence="4" id="KW-0547">Nucleotide-binding</keyword>
<dbReference type="SUPFAM" id="SSF55781">
    <property type="entry name" value="GAF domain-like"/>
    <property type="match status" value="1"/>
</dbReference>
<dbReference type="PROSITE" id="PS00675">
    <property type="entry name" value="SIGMA54_INTERACT_1"/>
    <property type="match status" value="1"/>
</dbReference>
<dbReference type="InterPro" id="IPR002078">
    <property type="entry name" value="Sigma_54_int"/>
</dbReference>
<evidence type="ECO:0000256" key="6">
    <source>
        <dbReference type="ARBA" id="ARBA00023012"/>
    </source>
</evidence>
<comment type="subunit">
    <text evidence="2 12">Interacts with sigma-54.</text>
</comment>
<dbReference type="OrthoDB" id="9761019at2"/>
<dbReference type="InterPro" id="IPR027417">
    <property type="entry name" value="P-loop_NTPase"/>
</dbReference>
<feature type="region of interest" description="Disordered" evidence="13">
    <location>
        <begin position="482"/>
        <end position="530"/>
    </location>
</feature>
<proteinExistence type="predicted"/>
<evidence type="ECO:0000256" key="1">
    <source>
        <dbReference type="ARBA" id="ARBA00002167"/>
    </source>
</evidence>
<dbReference type="InterPro" id="IPR029016">
    <property type="entry name" value="GAF-like_dom_sf"/>
</dbReference>
<gene>
    <name evidence="15" type="ORF">BJ122_104187</name>
</gene>
<evidence type="ECO:0000256" key="8">
    <source>
        <dbReference type="ARBA" id="ARBA00023125"/>
    </source>
</evidence>
<dbReference type="FunFam" id="3.40.50.300:FF:000006">
    <property type="entry name" value="DNA-binding transcriptional regulator NtrC"/>
    <property type="match status" value="1"/>
</dbReference>
<name>A0A318TK71_9BRAD</name>
<evidence type="ECO:0000313" key="15">
    <source>
        <dbReference type="EMBL" id="PYF04207.1"/>
    </source>
</evidence>
<evidence type="ECO:0000256" key="4">
    <source>
        <dbReference type="ARBA" id="ARBA00022741"/>
    </source>
</evidence>
<keyword evidence="16" id="KW-1185">Reference proteome</keyword>
<keyword evidence="10 12" id="KW-0804">Transcription</keyword>
<keyword evidence="6 12" id="KW-0902">Two-component regulatory system</keyword>
<dbReference type="InterPro" id="IPR025943">
    <property type="entry name" value="Sigma_54_int_dom_ATP-bd_2"/>
</dbReference>
<dbReference type="SMART" id="SM00065">
    <property type="entry name" value="GAF"/>
    <property type="match status" value="1"/>
</dbReference>
<dbReference type="PRINTS" id="PR01590">
    <property type="entry name" value="HTHFIS"/>
</dbReference>
<dbReference type="PROSITE" id="PS50045">
    <property type="entry name" value="SIGMA54_INTERACT_4"/>
    <property type="match status" value="1"/>
</dbReference>
<dbReference type="Pfam" id="PF01590">
    <property type="entry name" value="GAF"/>
    <property type="match status" value="1"/>
</dbReference>
<comment type="function">
    <text evidence="1 12">Required for activation of most nif operons, which are directly involved in nitrogen fixation.</text>
</comment>
<dbReference type="PANTHER" id="PTHR32071:SF117">
    <property type="entry name" value="PTS-DEPENDENT DIHYDROXYACETONE KINASE OPERON REGULATORY PROTEIN-RELATED"/>
    <property type="match status" value="1"/>
</dbReference>
<dbReference type="InterPro" id="IPR058031">
    <property type="entry name" value="AAA_lid_NorR"/>
</dbReference>
<evidence type="ECO:0000256" key="5">
    <source>
        <dbReference type="ARBA" id="ARBA00022840"/>
    </source>
</evidence>
<evidence type="ECO:0000256" key="9">
    <source>
        <dbReference type="ARBA" id="ARBA00023159"/>
    </source>
</evidence>
<dbReference type="Gene3D" id="1.10.10.60">
    <property type="entry name" value="Homeodomain-like"/>
    <property type="match status" value="1"/>
</dbReference>
<dbReference type="Pfam" id="PF02954">
    <property type="entry name" value="HTH_8"/>
    <property type="match status" value="1"/>
</dbReference>
<feature type="domain" description="Sigma-54 factor interaction" evidence="14">
    <location>
        <begin position="226"/>
        <end position="454"/>
    </location>
</feature>
<evidence type="ECO:0000259" key="14">
    <source>
        <dbReference type="PROSITE" id="PS50045"/>
    </source>
</evidence>
<dbReference type="InterPro" id="IPR003593">
    <property type="entry name" value="AAA+_ATPase"/>
</dbReference>
<dbReference type="InterPro" id="IPR025662">
    <property type="entry name" value="Sigma_54_int_dom_ATP-bd_1"/>
</dbReference>
<evidence type="ECO:0000256" key="12">
    <source>
        <dbReference type="RuleBase" id="RU368029"/>
    </source>
</evidence>
<dbReference type="Gene3D" id="3.40.50.300">
    <property type="entry name" value="P-loop containing nucleotide triphosphate hydrolases"/>
    <property type="match status" value="1"/>
</dbReference>
<dbReference type="GO" id="GO:0043565">
    <property type="term" value="F:sequence-specific DNA binding"/>
    <property type="evidence" value="ECO:0007669"/>
    <property type="project" value="InterPro"/>
</dbReference>
<dbReference type="NCBIfam" id="TIGR01817">
    <property type="entry name" value="nifA"/>
    <property type="match status" value="1"/>
</dbReference>
<dbReference type="Proteomes" id="UP000248148">
    <property type="component" value="Unassembled WGS sequence"/>
</dbReference>
<dbReference type="PANTHER" id="PTHR32071">
    <property type="entry name" value="TRANSCRIPTIONAL REGULATORY PROTEIN"/>
    <property type="match status" value="1"/>
</dbReference>
<dbReference type="InterPro" id="IPR002197">
    <property type="entry name" value="HTH_Fis"/>
</dbReference>
<evidence type="ECO:0000256" key="13">
    <source>
        <dbReference type="SAM" id="MobiDB-lite"/>
    </source>
</evidence>
<keyword evidence="9 12" id="KW-0010">Activator</keyword>
<dbReference type="RefSeq" id="WP_110780141.1">
    <property type="nucleotide sequence ID" value="NZ_QJTI01000004.1"/>
</dbReference>
<protein>
    <recommendedName>
        <fullName evidence="3 12">Nif-specific regulatory protein</fullName>
    </recommendedName>
</protein>
<comment type="caution">
    <text evidence="15">The sequence shown here is derived from an EMBL/GenBank/DDBJ whole genome shotgun (WGS) entry which is preliminary data.</text>
</comment>
<dbReference type="SMART" id="SM00382">
    <property type="entry name" value="AAA"/>
    <property type="match status" value="1"/>
</dbReference>
<dbReference type="GO" id="GO:0005524">
    <property type="term" value="F:ATP binding"/>
    <property type="evidence" value="ECO:0007669"/>
    <property type="project" value="UniProtKB-KW"/>
</dbReference>
<accession>A0A318TK71</accession>
<keyword evidence="8 12" id="KW-0238">DNA-binding</keyword>
<dbReference type="EMBL" id="QJTI01000004">
    <property type="protein sequence ID" value="PYF04207.1"/>
    <property type="molecule type" value="Genomic_DNA"/>
</dbReference>
<dbReference type="PROSITE" id="PS00688">
    <property type="entry name" value="SIGMA54_INTERACT_3"/>
    <property type="match status" value="1"/>
</dbReference>
<dbReference type="InterPro" id="IPR025944">
    <property type="entry name" value="Sigma_54_int_dom_CS"/>
</dbReference>
<dbReference type="InterPro" id="IPR003018">
    <property type="entry name" value="GAF"/>
</dbReference>
<keyword evidence="7 12" id="KW-0805">Transcription regulation</keyword>
<evidence type="ECO:0000313" key="16">
    <source>
        <dbReference type="Proteomes" id="UP000248148"/>
    </source>
</evidence>
<dbReference type="AlphaFoldDB" id="A0A318TK71"/>
<dbReference type="InterPro" id="IPR010113">
    <property type="entry name" value="Nif-specific_regulatory_prot"/>
</dbReference>
<evidence type="ECO:0000256" key="3">
    <source>
        <dbReference type="ARBA" id="ARBA00015308"/>
    </source>
</evidence>
<evidence type="ECO:0000256" key="10">
    <source>
        <dbReference type="ARBA" id="ARBA00023163"/>
    </source>
</evidence>
<feature type="compositionally biased region" description="Pro residues" evidence="13">
    <location>
        <begin position="506"/>
        <end position="522"/>
    </location>
</feature>
<reference evidence="15 16" key="1">
    <citation type="submission" date="2018-06" db="EMBL/GenBank/DDBJ databases">
        <title>Genomic Encyclopedia of Archaeal and Bacterial Type Strains, Phase II (KMG-II): from individual species to whole genera.</title>
        <authorList>
            <person name="Goeker M."/>
        </authorList>
    </citation>
    <scope>NUCLEOTIDE SEQUENCE [LARGE SCALE GENOMIC DNA]</scope>
    <source>
        <strain evidence="15 16">JCM 11668</strain>
    </source>
</reference>
<dbReference type="CDD" id="cd00009">
    <property type="entry name" value="AAA"/>
    <property type="match status" value="1"/>
</dbReference>
<evidence type="ECO:0000256" key="2">
    <source>
        <dbReference type="ARBA" id="ARBA00011135"/>
    </source>
</evidence>
<organism evidence="15 16">
    <name type="scientific">Rhodopseudomonas faecalis</name>
    <dbReference type="NCBI Taxonomy" id="99655"/>
    <lineage>
        <taxon>Bacteria</taxon>
        <taxon>Pseudomonadati</taxon>
        <taxon>Pseudomonadota</taxon>
        <taxon>Alphaproteobacteria</taxon>
        <taxon>Hyphomicrobiales</taxon>
        <taxon>Nitrobacteraceae</taxon>
        <taxon>Rhodopseudomonas</taxon>
    </lineage>
</organism>
<sequence length="580" mass="63452">MAYPDARVASQPQAHSAAPIPLSEIALTGIFEISKILTAPARLEITLANVVNLLQSFMQMRHGTVSLLADDGVPDITVGAGWNEGTDGRYRARLPGKAIDQIIATSVPLVVENVSAHPVFSAADAAALGATNETRVSFIGVPIRIDSRVVGTLTIDRIRDGSSIFRMDADVRFLTMVANLIGQTVKLHRVVTRDRERLMAESHRLQKELLELRPTRERKKVRVDGIIGESPAIRRLLAKVSVIAKSHSPVLLRGESGTGKELIAKAIHELSARANGPFIKVNCAALPESVLESELFGHEKGAFTGAINARKGRFELADKGTLFLDEIGEISPAFQAKLLRVLQEQEFERVGGNHTIKVNVRVVAATNRNLEEAVARNEFRADLYYRINVVPMILPPLRDRPTDIPLLASAFLENFNKENERELAFDGEAIELLKGCSFPGNVRELENCVRRTATLAPGPSIHADDFACHHDECLSSILWKSHTEQRSTPRPPPEVPLEVASLGPAEPRPLAPSRPMVVPPAAPASSGEISDSALLSERDRLIDAMERSGWVQAKAARLLGLTPRQVGYALKKHDIEVKHF</sequence>
<dbReference type="GO" id="GO:0000160">
    <property type="term" value="P:phosphorelay signal transduction system"/>
    <property type="evidence" value="ECO:0007669"/>
    <property type="project" value="UniProtKB-UniRule"/>
</dbReference>
<keyword evidence="5" id="KW-0067">ATP-binding</keyword>
<keyword evidence="11 12" id="KW-0535">Nitrogen fixation</keyword>
<dbReference type="Gene3D" id="3.30.450.40">
    <property type="match status" value="1"/>
</dbReference>